<evidence type="ECO:0000313" key="2">
    <source>
        <dbReference type="Proteomes" id="UP000634136"/>
    </source>
</evidence>
<dbReference type="EMBL" id="JAAIUW010000009">
    <property type="protein sequence ID" value="KAF7816261.1"/>
    <property type="molecule type" value="Genomic_DNA"/>
</dbReference>
<evidence type="ECO:0000313" key="1">
    <source>
        <dbReference type="EMBL" id="KAF7816261.1"/>
    </source>
</evidence>
<sequence>MLMIGGFVSEGKLECIPYHLFRAEETNWGDHLLLLHPRFSHHHGPGPGPRAFQALLHKTRWMEALLVLAQEKGPEDSVGRAWAWARARARARAGAQDQAALQSHQNSFQLVVVEYSPLGQVWVLRSSLDSKVAAPGWYSLSSWAQTQKDSTAYYTRSWAEAAHSS</sequence>
<keyword evidence="2" id="KW-1185">Reference proteome</keyword>
<dbReference type="AlphaFoldDB" id="A0A834WEE8"/>
<protein>
    <submittedName>
        <fullName evidence="1">Uncharacterized protein</fullName>
    </submittedName>
</protein>
<name>A0A834WEE8_9FABA</name>
<organism evidence="1 2">
    <name type="scientific">Senna tora</name>
    <dbReference type="NCBI Taxonomy" id="362788"/>
    <lineage>
        <taxon>Eukaryota</taxon>
        <taxon>Viridiplantae</taxon>
        <taxon>Streptophyta</taxon>
        <taxon>Embryophyta</taxon>
        <taxon>Tracheophyta</taxon>
        <taxon>Spermatophyta</taxon>
        <taxon>Magnoliopsida</taxon>
        <taxon>eudicotyledons</taxon>
        <taxon>Gunneridae</taxon>
        <taxon>Pentapetalae</taxon>
        <taxon>rosids</taxon>
        <taxon>fabids</taxon>
        <taxon>Fabales</taxon>
        <taxon>Fabaceae</taxon>
        <taxon>Caesalpinioideae</taxon>
        <taxon>Cassia clade</taxon>
        <taxon>Senna</taxon>
    </lineage>
</organism>
<comment type="caution">
    <text evidence="1">The sequence shown here is derived from an EMBL/GenBank/DDBJ whole genome shotgun (WGS) entry which is preliminary data.</text>
</comment>
<gene>
    <name evidence="1" type="ORF">G2W53_030230</name>
</gene>
<reference evidence="1" key="1">
    <citation type="submission" date="2020-09" db="EMBL/GenBank/DDBJ databases">
        <title>Genome-Enabled Discovery of Anthraquinone Biosynthesis in Senna tora.</title>
        <authorList>
            <person name="Kang S.-H."/>
            <person name="Pandey R.P."/>
            <person name="Lee C.-M."/>
            <person name="Sim J.-S."/>
            <person name="Jeong J.-T."/>
            <person name="Choi B.-S."/>
            <person name="Jung M."/>
            <person name="Ginzburg D."/>
            <person name="Zhao K."/>
            <person name="Won S.Y."/>
            <person name="Oh T.-J."/>
            <person name="Yu Y."/>
            <person name="Kim N.-H."/>
            <person name="Lee O.R."/>
            <person name="Lee T.-H."/>
            <person name="Bashyal P."/>
            <person name="Kim T.-S."/>
            <person name="Lee W.-H."/>
            <person name="Kawkins C."/>
            <person name="Kim C.-K."/>
            <person name="Kim J.S."/>
            <person name="Ahn B.O."/>
            <person name="Rhee S.Y."/>
            <person name="Sohng J.K."/>
        </authorList>
    </citation>
    <scope>NUCLEOTIDE SEQUENCE</scope>
    <source>
        <tissue evidence="1">Leaf</tissue>
    </source>
</reference>
<dbReference type="Proteomes" id="UP000634136">
    <property type="component" value="Unassembled WGS sequence"/>
</dbReference>
<accession>A0A834WEE8</accession>
<proteinExistence type="predicted"/>